<dbReference type="Gene3D" id="3.40.50.300">
    <property type="entry name" value="P-loop containing nucleotide triphosphate hydrolases"/>
    <property type="match status" value="1"/>
</dbReference>
<accession>A0A485MDN4</accession>
<evidence type="ECO:0000256" key="1">
    <source>
        <dbReference type="ARBA" id="ARBA00009776"/>
    </source>
</evidence>
<protein>
    <recommendedName>
        <fullName evidence="2">dTMP kinase</fullName>
        <ecNumber evidence="2">2.7.4.9</ecNumber>
    </recommendedName>
</protein>
<keyword evidence="5" id="KW-0547">Nucleotide-binding</keyword>
<dbReference type="GO" id="GO:0006233">
    <property type="term" value="P:dTDP biosynthetic process"/>
    <property type="evidence" value="ECO:0007669"/>
    <property type="project" value="InterPro"/>
</dbReference>
<dbReference type="NCBIfam" id="TIGR00041">
    <property type="entry name" value="DTMP_kinase"/>
    <property type="match status" value="1"/>
</dbReference>
<evidence type="ECO:0000256" key="3">
    <source>
        <dbReference type="ARBA" id="ARBA00022679"/>
    </source>
</evidence>
<dbReference type="FunFam" id="3.40.50.300:FF:000225">
    <property type="entry name" value="Thymidylate kinase"/>
    <property type="match status" value="1"/>
</dbReference>
<sequence length="216" mass="23998">MKGKFIVFEGIDGSGKTTQLKLLGEKLAALGCPVLCTREPGGTRVGEKVRELLLNPQYGELVPRAEALLYAAARAQHVEQVILPALEQGKVVLCDRYIDSSLAYQGFGRGLELQLLEQINRMAAAGLVPDRVLLLDFCCDCGVDRISRYGRGADRIEREKQEFHRRVRRGYLALAARDSQLYRIIDANRSIEEVQRDLVKALEGVLDAFPAGNNRS</sequence>
<dbReference type="EC" id="2.7.4.9" evidence="2"/>
<keyword evidence="4" id="KW-0545">Nucleotide biosynthesis</keyword>
<gene>
    <name evidence="10" type="primary">tmk</name>
    <name evidence="10" type="ORF">SCFA_820008</name>
</gene>
<feature type="domain" description="Thymidylate kinase-like" evidence="9">
    <location>
        <begin position="8"/>
        <end position="197"/>
    </location>
</feature>
<dbReference type="GO" id="GO:0006235">
    <property type="term" value="P:dTTP biosynthetic process"/>
    <property type="evidence" value="ECO:0007669"/>
    <property type="project" value="TreeGrafter"/>
</dbReference>
<reference evidence="10" key="1">
    <citation type="submission" date="2019-03" db="EMBL/GenBank/DDBJ databases">
        <authorList>
            <person name="Hao L."/>
        </authorList>
    </citation>
    <scope>NUCLEOTIDE SEQUENCE</scope>
</reference>
<evidence type="ECO:0000256" key="2">
    <source>
        <dbReference type="ARBA" id="ARBA00012980"/>
    </source>
</evidence>
<dbReference type="InterPro" id="IPR027417">
    <property type="entry name" value="P-loop_NTPase"/>
</dbReference>
<dbReference type="InterPro" id="IPR039430">
    <property type="entry name" value="Thymidylate_kin-like_dom"/>
</dbReference>
<dbReference type="GO" id="GO:0005524">
    <property type="term" value="F:ATP binding"/>
    <property type="evidence" value="ECO:0007669"/>
    <property type="project" value="UniProtKB-KW"/>
</dbReference>
<dbReference type="GO" id="GO:0004798">
    <property type="term" value="F:dTMP kinase activity"/>
    <property type="evidence" value="ECO:0007669"/>
    <property type="project" value="UniProtKB-EC"/>
</dbReference>
<dbReference type="PANTHER" id="PTHR10344:SF4">
    <property type="entry name" value="UMP-CMP KINASE 2, MITOCHONDRIAL"/>
    <property type="match status" value="1"/>
</dbReference>
<dbReference type="EMBL" id="CAADRN010000386">
    <property type="protein sequence ID" value="VFU19541.1"/>
    <property type="molecule type" value="Genomic_DNA"/>
</dbReference>
<dbReference type="AlphaFoldDB" id="A0A485MDN4"/>
<keyword evidence="3 10" id="KW-0808">Transferase</keyword>
<evidence type="ECO:0000256" key="4">
    <source>
        <dbReference type="ARBA" id="ARBA00022727"/>
    </source>
</evidence>
<dbReference type="HAMAP" id="MF_00165">
    <property type="entry name" value="Thymidylate_kinase"/>
    <property type="match status" value="1"/>
</dbReference>
<name>A0A485MDN4_9ZZZZ</name>
<organism evidence="10">
    <name type="scientific">anaerobic digester metagenome</name>
    <dbReference type="NCBI Taxonomy" id="1263854"/>
    <lineage>
        <taxon>unclassified sequences</taxon>
        <taxon>metagenomes</taxon>
        <taxon>ecological metagenomes</taxon>
    </lineage>
</organism>
<proteinExistence type="inferred from homology"/>
<evidence type="ECO:0000313" key="10">
    <source>
        <dbReference type="EMBL" id="VFU19541.1"/>
    </source>
</evidence>
<evidence type="ECO:0000256" key="6">
    <source>
        <dbReference type="ARBA" id="ARBA00022777"/>
    </source>
</evidence>
<comment type="similarity">
    <text evidence="1">Belongs to the thymidylate kinase family.</text>
</comment>
<evidence type="ECO:0000256" key="8">
    <source>
        <dbReference type="ARBA" id="ARBA00048743"/>
    </source>
</evidence>
<dbReference type="CDD" id="cd01672">
    <property type="entry name" value="TMPK"/>
    <property type="match status" value="1"/>
</dbReference>
<dbReference type="InterPro" id="IPR018094">
    <property type="entry name" value="Thymidylate_kinase"/>
</dbReference>
<keyword evidence="6 10" id="KW-0418">Kinase</keyword>
<dbReference type="InterPro" id="IPR018095">
    <property type="entry name" value="Thymidylate_kin_CS"/>
</dbReference>
<evidence type="ECO:0000259" key="9">
    <source>
        <dbReference type="Pfam" id="PF02223"/>
    </source>
</evidence>
<dbReference type="SUPFAM" id="SSF52540">
    <property type="entry name" value="P-loop containing nucleoside triphosphate hydrolases"/>
    <property type="match status" value="1"/>
</dbReference>
<dbReference type="GO" id="GO:0006227">
    <property type="term" value="P:dUDP biosynthetic process"/>
    <property type="evidence" value="ECO:0007669"/>
    <property type="project" value="TreeGrafter"/>
</dbReference>
<evidence type="ECO:0000256" key="5">
    <source>
        <dbReference type="ARBA" id="ARBA00022741"/>
    </source>
</evidence>
<keyword evidence="7" id="KW-0067">ATP-binding</keyword>
<evidence type="ECO:0000256" key="7">
    <source>
        <dbReference type="ARBA" id="ARBA00022840"/>
    </source>
</evidence>
<dbReference type="Pfam" id="PF02223">
    <property type="entry name" value="Thymidylate_kin"/>
    <property type="match status" value="1"/>
</dbReference>
<dbReference type="GO" id="GO:0005829">
    <property type="term" value="C:cytosol"/>
    <property type="evidence" value="ECO:0007669"/>
    <property type="project" value="TreeGrafter"/>
</dbReference>
<dbReference type="PROSITE" id="PS01331">
    <property type="entry name" value="THYMIDYLATE_KINASE"/>
    <property type="match status" value="1"/>
</dbReference>
<comment type="catalytic activity">
    <reaction evidence="8">
        <text>dTMP + ATP = dTDP + ADP</text>
        <dbReference type="Rhea" id="RHEA:13517"/>
        <dbReference type="ChEBI" id="CHEBI:30616"/>
        <dbReference type="ChEBI" id="CHEBI:58369"/>
        <dbReference type="ChEBI" id="CHEBI:63528"/>
        <dbReference type="ChEBI" id="CHEBI:456216"/>
        <dbReference type="EC" id="2.7.4.9"/>
    </reaction>
</comment>
<dbReference type="PANTHER" id="PTHR10344">
    <property type="entry name" value="THYMIDYLATE KINASE"/>
    <property type="match status" value="1"/>
</dbReference>